<dbReference type="PANTHER" id="PTHR34474">
    <property type="entry name" value="SIGNAL TRANSDUCTION PROTEIN TRAP"/>
    <property type="match status" value="1"/>
</dbReference>
<accession>A0A191ZG87</accession>
<dbReference type="InterPro" id="IPR007138">
    <property type="entry name" value="ABM_dom"/>
</dbReference>
<organism evidence="2 3">
    <name type="scientific">Halothiobacillus diazotrophicus</name>
    <dbReference type="NCBI Taxonomy" id="1860122"/>
    <lineage>
        <taxon>Bacteria</taxon>
        <taxon>Pseudomonadati</taxon>
        <taxon>Pseudomonadota</taxon>
        <taxon>Gammaproteobacteria</taxon>
        <taxon>Chromatiales</taxon>
        <taxon>Halothiobacillaceae</taxon>
        <taxon>Halothiobacillus</taxon>
    </lineage>
</organism>
<dbReference type="KEGG" id="haz:A9404_05290"/>
<dbReference type="RefSeq" id="WP_066099229.1">
    <property type="nucleotide sequence ID" value="NZ_CP016027.1"/>
</dbReference>
<dbReference type="EMBL" id="CP016027">
    <property type="protein sequence ID" value="ANJ66867.1"/>
    <property type="molecule type" value="Genomic_DNA"/>
</dbReference>
<dbReference type="STRING" id="1860122.A9404_05290"/>
<protein>
    <submittedName>
        <fullName evidence="2">Antibiotic biosynthesis monooxygenase</fullName>
    </submittedName>
</protein>
<evidence type="ECO:0000313" key="2">
    <source>
        <dbReference type="EMBL" id="ANJ66867.1"/>
    </source>
</evidence>
<gene>
    <name evidence="2" type="ORF">A9404_05290</name>
</gene>
<dbReference type="AlphaFoldDB" id="A0A191ZG87"/>
<dbReference type="PANTHER" id="PTHR34474:SF2">
    <property type="entry name" value="SIGNAL TRANSDUCTION PROTEIN TRAP"/>
    <property type="match status" value="1"/>
</dbReference>
<dbReference type="Gene3D" id="3.30.70.100">
    <property type="match status" value="1"/>
</dbReference>
<dbReference type="Pfam" id="PF03992">
    <property type="entry name" value="ABM"/>
    <property type="match status" value="1"/>
</dbReference>
<proteinExistence type="predicted"/>
<sequence>MYVVANRVPIAEGWQEAFEARFRARAGQVDKQPGFVRMEILRPDPESGAGVYIVLTHWQDKQAFENWVGSPDFRAAHQNPLPKEAFSGEGKLERHDVIIHSEVGH</sequence>
<keyword evidence="3" id="KW-1185">Reference proteome</keyword>
<dbReference type="SUPFAM" id="SSF54909">
    <property type="entry name" value="Dimeric alpha+beta barrel"/>
    <property type="match status" value="1"/>
</dbReference>
<dbReference type="InterPro" id="IPR011008">
    <property type="entry name" value="Dimeric_a/b-barrel"/>
</dbReference>
<dbReference type="GO" id="GO:0004497">
    <property type="term" value="F:monooxygenase activity"/>
    <property type="evidence" value="ECO:0007669"/>
    <property type="project" value="UniProtKB-KW"/>
</dbReference>
<reference evidence="2 3" key="1">
    <citation type="submission" date="2016-06" db="EMBL/GenBank/DDBJ databases">
        <title>Insight into the functional genes involving in sulfur oxidation in Pearl River water.</title>
        <authorList>
            <person name="Luo J."/>
            <person name="Tan X."/>
            <person name="Lin W."/>
        </authorList>
    </citation>
    <scope>NUCLEOTIDE SEQUENCE [LARGE SCALE GENOMIC DNA]</scope>
    <source>
        <strain evidence="2 3">LS2</strain>
    </source>
</reference>
<keyword evidence="2" id="KW-0560">Oxidoreductase</keyword>
<dbReference type="PROSITE" id="PS51725">
    <property type="entry name" value="ABM"/>
    <property type="match status" value="1"/>
</dbReference>
<feature type="domain" description="ABM" evidence="1">
    <location>
        <begin position="2"/>
        <end position="92"/>
    </location>
</feature>
<dbReference type="OrthoDB" id="9798115at2"/>
<dbReference type="Proteomes" id="UP000078596">
    <property type="component" value="Chromosome"/>
</dbReference>
<name>A0A191ZG87_9GAMM</name>
<keyword evidence="2" id="KW-0503">Monooxygenase</keyword>
<evidence type="ECO:0000313" key="3">
    <source>
        <dbReference type="Proteomes" id="UP000078596"/>
    </source>
</evidence>
<dbReference type="InterPro" id="IPR050404">
    <property type="entry name" value="Heme-degrading_MO"/>
</dbReference>
<evidence type="ECO:0000259" key="1">
    <source>
        <dbReference type="PROSITE" id="PS51725"/>
    </source>
</evidence>